<evidence type="ECO:0000313" key="6">
    <source>
        <dbReference type="Proteomes" id="UP000095485"/>
    </source>
</evidence>
<organism evidence="4 6">
    <name type="scientific">Dorea longicatena</name>
    <dbReference type="NCBI Taxonomy" id="88431"/>
    <lineage>
        <taxon>Bacteria</taxon>
        <taxon>Bacillati</taxon>
        <taxon>Bacillota</taxon>
        <taxon>Clostridia</taxon>
        <taxon>Lachnospirales</taxon>
        <taxon>Lachnospiraceae</taxon>
        <taxon>Dorea</taxon>
    </lineage>
</organism>
<dbReference type="Pfam" id="PF12892">
    <property type="entry name" value="FctA"/>
    <property type="match status" value="1"/>
</dbReference>
<dbReference type="EMBL" id="CZAY01000010">
    <property type="protein sequence ID" value="CUP62242.1"/>
    <property type="molecule type" value="Genomic_DNA"/>
</dbReference>
<evidence type="ECO:0000313" key="7">
    <source>
        <dbReference type="Proteomes" id="UP000261285"/>
    </source>
</evidence>
<sequence length="205" mass="22393">MKILRYRSVKKIAAAGVMLFMWIGSTMAVPVYAGTPNVEIQIPVSVQGAAGTIVLEPEKAGIPVPDRTELQIGKDEKQSFGPICYEEPEDYHYKIYQKSANVTDVTYDTAVYDVTVRVTSTESGEPKAVVWGEKEGTEGKSYEIIFTNSVKEQAPEIAPTGKTAIYRNYPVKTGDVAPIAVLAAMSGISAGVLTAVERWKRKKEN</sequence>
<feature type="domain" description="Streptococcal pilin isopeptide linkage" evidence="3">
    <location>
        <begin position="70"/>
        <end position="149"/>
    </location>
</feature>
<gene>
    <name evidence="5" type="ORF">DXB16_07385</name>
    <name evidence="4" type="ORF">ERS852526_01576</name>
</gene>
<keyword evidence="1" id="KW-0812">Transmembrane</keyword>
<feature type="transmembrane region" description="Helical" evidence="1">
    <location>
        <begin position="176"/>
        <end position="196"/>
    </location>
</feature>
<reference evidence="4 6" key="1">
    <citation type="submission" date="2015-09" db="EMBL/GenBank/DDBJ databases">
        <authorList>
            <consortium name="Pathogen Informatics"/>
        </authorList>
    </citation>
    <scope>NUCLEOTIDE SEQUENCE [LARGE SCALE GENOMIC DNA]</scope>
    <source>
        <strain evidence="4 6">2789STDY5834914</strain>
    </source>
</reference>
<keyword evidence="1" id="KW-1133">Transmembrane helix</keyword>
<dbReference type="EMBL" id="QSVN01000006">
    <property type="protein sequence ID" value="RGO32668.1"/>
    <property type="molecule type" value="Genomic_DNA"/>
</dbReference>
<dbReference type="RefSeq" id="WP_055282985.1">
    <property type="nucleotide sequence ID" value="NZ_CABMEZ010000006.1"/>
</dbReference>
<reference evidence="5 7" key="2">
    <citation type="submission" date="2018-08" db="EMBL/GenBank/DDBJ databases">
        <title>A genome reference for cultivated species of the human gut microbiota.</title>
        <authorList>
            <person name="Zou Y."/>
            <person name="Xue W."/>
            <person name="Luo G."/>
        </authorList>
    </citation>
    <scope>NUCLEOTIDE SEQUENCE [LARGE SCALE GENOMIC DNA]</scope>
    <source>
        <strain evidence="5 7">OM02-16</strain>
    </source>
</reference>
<dbReference type="InterPro" id="IPR038174">
    <property type="entry name" value="Strep_pil_link_sf"/>
</dbReference>
<evidence type="ECO:0000313" key="4">
    <source>
        <dbReference type="EMBL" id="CUP62242.1"/>
    </source>
</evidence>
<evidence type="ECO:0000256" key="2">
    <source>
        <dbReference type="SAM" id="SignalP"/>
    </source>
</evidence>
<feature type="chain" id="PRO_5038213465" evidence="2">
    <location>
        <begin position="29"/>
        <end position="205"/>
    </location>
</feature>
<dbReference type="Proteomes" id="UP000261285">
    <property type="component" value="Unassembled WGS sequence"/>
</dbReference>
<evidence type="ECO:0000313" key="5">
    <source>
        <dbReference type="EMBL" id="RGO32668.1"/>
    </source>
</evidence>
<dbReference type="Gene3D" id="2.60.40.3050">
    <property type="match status" value="1"/>
</dbReference>
<evidence type="ECO:0000256" key="1">
    <source>
        <dbReference type="SAM" id="Phobius"/>
    </source>
</evidence>
<dbReference type="GeneID" id="96228871"/>
<name>A0A174PMP1_9FIRM</name>
<dbReference type="NCBIfam" id="TIGR03786">
    <property type="entry name" value="strep_pil_rpt"/>
    <property type="match status" value="1"/>
</dbReference>
<feature type="signal peptide" evidence="2">
    <location>
        <begin position="1"/>
        <end position="28"/>
    </location>
</feature>
<dbReference type="OrthoDB" id="1780003at2"/>
<dbReference type="Proteomes" id="UP000095485">
    <property type="component" value="Unassembled WGS sequence"/>
</dbReference>
<accession>A0A174PMP1</accession>
<dbReference type="AlphaFoldDB" id="A0A174PMP1"/>
<proteinExistence type="predicted"/>
<evidence type="ECO:0000259" key="3">
    <source>
        <dbReference type="Pfam" id="PF12892"/>
    </source>
</evidence>
<keyword evidence="2" id="KW-0732">Signal</keyword>
<dbReference type="InterPro" id="IPR022464">
    <property type="entry name" value="Strep_pil_isopept_link"/>
</dbReference>
<keyword evidence="1" id="KW-0472">Membrane</keyword>
<protein>
    <submittedName>
        <fullName evidence="4">Streptococcal pilin isopeptide linkage domain</fullName>
    </submittedName>
</protein>